<dbReference type="AlphaFoldDB" id="A0A2A9N766"/>
<dbReference type="Pfam" id="PF14521">
    <property type="entry name" value="Aspzincin_M35"/>
    <property type="match status" value="1"/>
</dbReference>
<keyword evidence="3" id="KW-0645">Protease</keyword>
<dbReference type="Gene3D" id="2.60.40.2970">
    <property type="match status" value="1"/>
</dbReference>
<gene>
    <name evidence="10" type="ORF">AMATHDRAFT_77803</name>
</gene>
<comment type="cofactor">
    <cofactor evidence="1">
        <name>Zn(2+)</name>
        <dbReference type="ChEBI" id="CHEBI:29105"/>
    </cofactor>
</comment>
<dbReference type="InterPro" id="IPR029463">
    <property type="entry name" value="Lys_MEP"/>
</dbReference>
<dbReference type="GO" id="GO:0004222">
    <property type="term" value="F:metalloendopeptidase activity"/>
    <property type="evidence" value="ECO:0007669"/>
    <property type="project" value="InterPro"/>
</dbReference>
<feature type="domain" description="Lysine-specific metallo-endopeptidase" evidence="9">
    <location>
        <begin position="217"/>
        <end position="346"/>
    </location>
</feature>
<keyword evidence="11" id="KW-1185">Reference proteome</keyword>
<evidence type="ECO:0000313" key="10">
    <source>
        <dbReference type="EMBL" id="PFH46155.1"/>
    </source>
</evidence>
<feature type="chain" id="PRO_5013015853" description="Lysine-specific metallo-endopeptidase domain-containing protein" evidence="8">
    <location>
        <begin position="26"/>
        <end position="352"/>
    </location>
</feature>
<name>A0A2A9N766_9AGAR</name>
<dbReference type="PANTHER" id="PTHR37016">
    <property type="match status" value="1"/>
</dbReference>
<evidence type="ECO:0000256" key="6">
    <source>
        <dbReference type="ARBA" id="ARBA00022833"/>
    </source>
</evidence>
<accession>A0A2A9N766</accession>
<dbReference type="STRING" id="703135.A0A2A9N766"/>
<sequence length="352" mass="39006">MFPTTLLKTTLFAIVLSATTVSVFAVPSLSMEVTGPDDVQRVEAMIVTTTITNTGDKVLQLLNEPNGPLSDIPTDTFEIKDASGNSPEFIGIRVKYALKKAIESGDMVTLAPRESTSITHDLSKAYNFTRTGQGKYSIRARSMFYVVDKQGEKRPRVLRADTKALSAQLSGSLVAIDETHLQKPASFNGCTLQQQLTIQTATRLAFGLAKNSELYLQAVYRGTPRYTTWFGTYSQQRHDTVLGHYSSISGNNFRTFNYDCTCDMENVYAYVYPDRFGQMYFCPAFWRSAAIGTDSQAGTIIHEASHYIVNGGTNDFAYGQDSAKELARTNPDRAVFNADSHEYFAENTPLLL</sequence>
<dbReference type="PANTHER" id="PTHR37016:SF3">
    <property type="entry name" value="NEUTRAL PROTEASE 2-RELATED"/>
    <property type="match status" value="1"/>
</dbReference>
<protein>
    <recommendedName>
        <fullName evidence="9">Lysine-specific metallo-endopeptidase domain-containing protein</fullName>
    </recommendedName>
</protein>
<dbReference type="Gene3D" id="3.40.390.10">
    <property type="entry name" value="Collagenase (Catalytic Domain)"/>
    <property type="match status" value="1"/>
</dbReference>
<dbReference type="GO" id="GO:0006508">
    <property type="term" value="P:proteolysis"/>
    <property type="evidence" value="ECO:0007669"/>
    <property type="project" value="UniProtKB-KW"/>
</dbReference>
<dbReference type="SUPFAM" id="SSF55486">
    <property type="entry name" value="Metalloproteases ('zincins'), catalytic domain"/>
    <property type="match status" value="1"/>
</dbReference>
<keyword evidence="8" id="KW-0732">Signal</keyword>
<evidence type="ECO:0000256" key="7">
    <source>
        <dbReference type="ARBA" id="ARBA00023049"/>
    </source>
</evidence>
<dbReference type="InterPro" id="IPR024079">
    <property type="entry name" value="MetalloPept_cat_dom_sf"/>
</dbReference>
<evidence type="ECO:0000256" key="8">
    <source>
        <dbReference type="SAM" id="SignalP"/>
    </source>
</evidence>
<proteinExistence type="inferred from homology"/>
<dbReference type="GO" id="GO:0046872">
    <property type="term" value="F:metal ion binding"/>
    <property type="evidence" value="ECO:0007669"/>
    <property type="project" value="UniProtKB-KW"/>
</dbReference>
<keyword evidence="5" id="KW-0378">Hydrolase</keyword>
<evidence type="ECO:0000259" key="9">
    <source>
        <dbReference type="SMART" id="SM01351"/>
    </source>
</evidence>
<dbReference type="SMART" id="SM01351">
    <property type="entry name" value="Aspzincin_M35"/>
    <property type="match status" value="1"/>
</dbReference>
<dbReference type="EMBL" id="KZ302228">
    <property type="protein sequence ID" value="PFH46155.1"/>
    <property type="molecule type" value="Genomic_DNA"/>
</dbReference>
<feature type="signal peptide" evidence="8">
    <location>
        <begin position="1"/>
        <end position="25"/>
    </location>
</feature>
<evidence type="ECO:0000256" key="2">
    <source>
        <dbReference type="ARBA" id="ARBA00010279"/>
    </source>
</evidence>
<evidence type="ECO:0000256" key="4">
    <source>
        <dbReference type="ARBA" id="ARBA00022723"/>
    </source>
</evidence>
<evidence type="ECO:0000313" key="11">
    <source>
        <dbReference type="Proteomes" id="UP000242287"/>
    </source>
</evidence>
<reference evidence="10 11" key="1">
    <citation type="submission" date="2014-02" db="EMBL/GenBank/DDBJ databases">
        <title>Transposable element dynamics among asymbiotic and ectomycorrhizal Amanita fungi.</title>
        <authorList>
            <consortium name="DOE Joint Genome Institute"/>
            <person name="Hess J."/>
            <person name="Skrede I."/>
            <person name="Wolfe B."/>
            <person name="LaButti K."/>
            <person name="Ohm R.A."/>
            <person name="Grigoriev I.V."/>
            <person name="Pringle A."/>
        </authorList>
    </citation>
    <scope>NUCLEOTIDE SEQUENCE [LARGE SCALE GENOMIC DNA]</scope>
    <source>
        <strain evidence="10 11">SKay4041</strain>
    </source>
</reference>
<dbReference type="InterPro" id="IPR050414">
    <property type="entry name" value="Fungal_M35_metalloproteases"/>
</dbReference>
<evidence type="ECO:0000256" key="1">
    <source>
        <dbReference type="ARBA" id="ARBA00001947"/>
    </source>
</evidence>
<comment type="similarity">
    <text evidence="2">Belongs to the peptidase M35 family.</text>
</comment>
<keyword evidence="7" id="KW-0482">Metalloprotease</keyword>
<dbReference type="Proteomes" id="UP000242287">
    <property type="component" value="Unassembled WGS sequence"/>
</dbReference>
<organism evidence="10 11">
    <name type="scientific">Amanita thiersii Skay4041</name>
    <dbReference type="NCBI Taxonomy" id="703135"/>
    <lineage>
        <taxon>Eukaryota</taxon>
        <taxon>Fungi</taxon>
        <taxon>Dikarya</taxon>
        <taxon>Basidiomycota</taxon>
        <taxon>Agaricomycotina</taxon>
        <taxon>Agaricomycetes</taxon>
        <taxon>Agaricomycetidae</taxon>
        <taxon>Agaricales</taxon>
        <taxon>Pluteineae</taxon>
        <taxon>Amanitaceae</taxon>
        <taxon>Amanita</taxon>
    </lineage>
</organism>
<evidence type="ECO:0000256" key="3">
    <source>
        <dbReference type="ARBA" id="ARBA00022670"/>
    </source>
</evidence>
<keyword evidence="4" id="KW-0479">Metal-binding</keyword>
<dbReference type="OrthoDB" id="412874at2759"/>
<keyword evidence="6" id="KW-0862">Zinc</keyword>
<evidence type="ECO:0000256" key="5">
    <source>
        <dbReference type="ARBA" id="ARBA00022801"/>
    </source>
</evidence>